<sequence>MLNVTSTVTPASKPYLSVGLNLTQPKLISRLTSPTLAKSRRLR</sequence>
<accession>A0A3P7LQ32</accession>
<evidence type="ECO:0000313" key="2">
    <source>
        <dbReference type="Proteomes" id="UP000281553"/>
    </source>
</evidence>
<organism evidence="1 2">
    <name type="scientific">Dibothriocephalus latus</name>
    <name type="common">Fish tapeworm</name>
    <name type="synonym">Diphyllobothrium latum</name>
    <dbReference type="NCBI Taxonomy" id="60516"/>
    <lineage>
        <taxon>Eukaryota</taxon>
        <taxon>Metazoa</taxon>
        <taxon>Spiralia</taxon>
        <taxon>Lophotrochozoa</taxon>
        <taxon>Platyhelminthes</taxon>
        <taxon>Cestoda</taxon>
        <taxon>Eucestoda</taxon>
        <taxon>Diphyllobothriidea</taxon>
        <taxon>Diphyllobothriidae</taxon>
        <taxon>Dibothriocephalus</taxon>
    </lineage>
</organism>
<name>A0A3P7LQ32_DIBLA</name>
<keyword evidence="2" id="KW-1185">Reference proteome</keyword>
<proteinExistence type="predicted"/>
<dbReference type="AlphaFoldDB" id="A0A3P7LQ32"/>
<gene>
    <name evidence="1" type="ORF">DILT_LOCUS9608</name>
</gene>
<dbReference type="Proteomes" id="UP000281553">
    <property type="component" value="Unassembled WGS sequence"/>
</dbReference>
<reference evidence="1 2" key="1">
    <citation type="submission" date="2018-11" db="EMBL/GenBank/DDBJ databases">
        <authorList>
            <consortium name="Pathogen Informatics"/>
        </authorList>
    </citation>
    <scope>NUCLEOTIDE SEQUENCE [LARGE SCALE GENOMIC DNA]</scope>
</reference>
<protein>
    <submittedName>
        <fullName evidence="1">Uncharacterized protein</fullName>
    </submittedName>
</protein>
<evidence type="ECO:0000313" key="1">
    <source>
        <dbReference type="EMBL" id="VDN13777.1"/>
    </source>
</evidence>
<dbReference type="EMBL" id="UYRU01057325">
    <property type="protein sequence ID" value="VDN13777.1"/>
    <property type="molecule type" value="Genomic_DNA"/>
</dbReference>